<evidence type="ECO:0000313" key="4">
    <source>
        <dbReference type="Proteomes" id="UP000287352"/>
    </source>
</evidence>
<dbReference type="GO" id="GO:0003677">
    <property type="term" value="F:DNA binding"/>
    <property type="evidence" value="ECO:0007669"/>
    <property type="project" value="InterPro"/>
</dbReference>
<dbReference type="SUPFAM" id="SSF52540">
    <property type="entry name" value="P-loop containing nucleoside triphosphate hydrolases"/>
    <property type="match status" value="1"/>
</dbReference>
<dbReference type="GO" id="GO:0005524">
    <property type="term" value="F:ATP binding"/>
    <property type="evidence" value="ECO:0007669"/>
    <property type="project" value="InterPro"/>
</dbReference>
<proteinExistence type="predicted"/>
<name>A0A402A813_9CHLR</name>
<evidence type="ECO:0000259" key="1">
    <source>
        <dbReference type="PROSITE" id="PS51192"/>
    </source>
</evidence>
<dbReference type="Pfam" id="PF04851">
    <property type="entry name" value="ResIII"/>
    <property type="match status" value="1"/>
</dbReference>
<keyword evidence="4" id="KW-1185">Reference proteome</keyword>
<dbReference type="AlphaFoldDB" id="A0A402A813"/>
<dbReference type="InterPro" id="IPR001650">
    <property type="entry name" value="Helicase_C-like"/>
</dbReference>
<dbReference type="GO" id="GO:0005829">
    <property type="term" value="C:cytosol"/>
    <property type="evidence" value="ECO:0007669"/>
    <property type="project" value="TreeGrafter"/>
</dbReference>
<sequence>MDHVPSPVITLFPDQQEALEKVLEMIRLDSTGQALVVAPTAWGKTVFFSFLVAWWLQEKGSPVLIIAHRDELLEQARMKLQRISPDCAVGKVGGGVHEYGDPVTVASIDTIHQTRHLKKLKHFGFGLIICDECHHAPAPKYQKVFQELNKAFHLGVTATPNRFDQRSLEPIFGPPVFSMTIVDAITSGRLSDLKAVAIRTETSLEAVRLAKSTEGEKDFQVQDLERAIDTPARNVRVVEAYQEHAPGKRAVCFGVTVAHAQHLAEVFLTKGVAAATITGQTPREERRRLYQKFHEGGLTVLTTVMVLTEGFDEPLIECVIMARPTLSPVVFLQSLGRGLRVAEGKTQCLLLDLTDNCIKQKQHLLPQTIEGALGITLQDHETVLQCVKRQKQAEQEKIAPVRTLSEERHIDEAVNLFSSRPWEKCHNNSYCLQVGAQKHRILLTPSRKPEETYDVWAFLSPTYEGQLWLQAAPLAWAQQHAEMKARLLEKDERNLVLVDIQAPWRSTPASEKQISLLKKHRVAVRPGITRGEASDLIDQIVAKKAQKAQKGSKVGT</sequence>
<dbReference type="InterPro" id="IPR027417">
    <property type="entry name" value="P-loop_NTPase"/>
</dbReference>
<comment type="caution">
    <text evidence="3">The sequence shown here is derived from an EMBL/GenBank/DDBJ whole genome shotgun (WGS) entry which is preliminary data.</text>
</comment>
<dbReference type="PROSITE" id="PS51192">
    <property type="entry name" value="HELICASE_ATP_BIND_1"/>
    <property type="match status" value="1"/>
</dbReference>
<evidence type="ECO:0000313" key="3">
    <source>
        <dbReference type="EMBL" id="GCE15307.1"/>
    </source>
</evidence>
<feature type="domain" description="Helicase C-terminal" evidence="2">
    <location>
        <begin position="236"/>
        <end position="385"/>
    </location>
</feature>
<dbReference type="PANTHER" id="PTHR47396">
    <property type="entry name" value="TYPE I RESTRICTION ENZYME ECOKI R PROTEIN"/>
    <property type="match status" value="1"/>
</dbReference>
<dbReference type="PROSITE" id="PS51194">
    <property type="entry name" value="HELICASE_CTER"/>
    <property type="match status" value="1"/>
</dbReference>
<dbReference type="InterPro" id="IPR050742">
    <property type="entry name" value="Helicase_Restrict-Modif_Enz"/>
</dbReference>
<dbReference type="Pfam" id="PF00271">
    <property type="entry name" value="Helicase_C"/>
    <property type="match status" value="1"/>
</dbReference>
<gene>
    <name evidence="3" type="ORF">KTT_51660</name>
</gene>
<evidence type="ECO:0008006" key="5">
    <source>
        <dbReference type="Google" id="ProtNLM"/>
    </source>
</evidence>
<dbReference type="InterPro" id="IPR014001">
    <property type="entry name" value="Helicase_ATP-bd"/>
</dbReference>
<dbReference type="RefSeq" id="WP_161975763.1">
    <property type="nucleotide sequence ID" value="NZ_BIFR01000002.1"/>
</dbReference>
<reference evidence="4" key="1">
    <citation type="submission" date="2018-12" db="EMBL/GenBank/DDBJ databases">
        <title>Tengunoibacter tsumagoiensis gen. nov., sp. nov., Dictyobacter kobayashii sp. nov., D. alpinus sp. nov., and D. joshuensis sp. nov. and description of Dictyobacteraceae fam. nov. within the order Ktedonobacterales isolated from Tengu-no-mugimeshi.</title>
        <authorList>
            <person name="Wang C.M."/>
            <person name="Zheng Y."/>
            <person name="Sakai Y."/>
            <person name="Toyoda A."/>
            <person name="Minakuchi Y."/>
            <person name="Abe K."/>
            <person name="Yokota A."/>
            <person name="Yabe S."/>
        </authorList>
    </citation>
    <scope>NUCLEOTIDE SEQUENCE [LARGE SCALE GENOMIC DNA]</scope>
    <source>
        <strain evidence="4">Uno3</strain>
    </source>
</reference>
<dbReference type="SMART" id="SM00490">
    <property type="entry name" value="HELICc"/>
    <property type="match status" value="1"/>
</dbReference>
<dbReference type="PANTHER" id="PTHR47396:SF1">
    <property type="entry name" value="ATP-DEPENDENT HELICASE IRC3-RELATED"/>
    <property type="match status" value="1"/>
</dbReference>
<dbReference type="GO" id="GO:0016787">
    <property type="term" value="F:hydrolase activity"/>
    <property type="evidence" value="ECO:0007669"/>
    <property type="project" value="InterPro"/>
</dbReference>
<organism evidence="3 4">
    <name type="scientific">Tengunoibacter tsumagoiensis</name>
    <dbReference type="NCBI Taxonomy" id="2014871"/>
    <lineage>
        <taxon>Bacteria</taxon>
        <taxon>Bacillati</taxon>
        <taxon>Chloroflexota</taxon>
        <taxon>Ktedonobacteria</taxon>
        <taxon>Ktedonobacterales</taxon>
        <taxon>Dictyobacteraceae</taxon>
        <taxon>Tengunoibacter</taxon>
    </lineage>
</organism>
<feature type="domain" description="Helicase ATP-binding" evidence="1">
    <location>
        <begin position="25"/>
        <end position="178"/>
    </location>
</feature>
<dbReference type="EMBL" id="BIFR01000002">
    <property type="protein sequence ID" value="GCE15307.1"/>
    <property type="molecule type" value="Genomic_DNA"/>
</dbReference>
<dbReference type="InterPro" id="IPR006935">
    <property type="entry name" value="Helicase/UvrB_N"/>
</dbReference>
<dbReference type="SMART" id="SM00487">
    <property type="entry name" value="DEXDc"/>
    <property type="match status" value="1"/>
</dbReference>
<accession>A0A402A813</accession>
<dbReference type="Proteomes" id="UP000287352">
    <property type="component" value="Unassembled WGS sequence"/>
</dbReference>
<dbReference type="Gene3D" id="3.40.50.300">
    <property type="entry name" value="P-loop containing nucleotide triphosphate hydrolases"/>
    <property type="match status" value="2"/>
</dbReference>
<evidence type="ECO:0000259" key="2">
    <source>
        <dbReference type="PROSITE" id="PS51194"/>
    </source>
</evidence>
<protein>
    <recommendedName>
        <fullName evidence="5">DEAD/DEAH box helicase</fullName>
    </recommendedName>
</protein>